<name>A0A1G9T2Y5_9FIRM</name>
<dbReference type="OrthoDB" id="9803913at2"/>
<protein>
    <submittedName>
        <fullName evidence="3">Exonuclease</fullName>
    </submittedName>
</protein>
<keyword evidence="1" id="KW-1133">Transmembrane helix</keyword>
<keyword evidence="1" id="KW-0472">Membrane</keyword>
<dbReference type="InterPro" id="IPR013520">
    <property type="entry name" value="Ribonucl_H"/>
</dbReference>
<organism evidence="3 4">
    <name type="scientific">Megasphaera paucivorans</name>
    <dbReference type="NCBI Taxonomy" id="349095"/>
    <lineage>
        <taxon>Bacteria</taxon>
        <taxon>Bacillati</taxon>
        <taxon>Bacillota</taxon>
        <taxon>Negativicutes</taxon>
        <taxon>Veillonellales</taxon>
        <taxon>Veillonellaceae</taxon>
        <taxon>Megasphaera</taxon>
    </lineage>
</organism>
<feature type="domain" description="Exonuclease" evidence="2">
    <location>
        <begin position="80"/>
        <end position="240"/>
    </location>
</feature>
<dbReference type="GO" id="GO:0004527">
    <property type="term" value="F:exonuclease activity"/>
    <property type="evidence" value="ECO:0007669"/>
    <property type="project" value="UniProtKB-KW"/>
</dbReference>
<evidence type="ECO:0000313" key="3">
    <source>
        <dbReference type="EMBL" id="SDM41978.1"/>
    </source>
</evidence>
<keyword evidence="3" id="KW-0378">Hydrolase</keyword>
<dbReference type="InterPro" id="IPR012337">
    <property type="entry name" value="RNaseH-like_sf"/>
</dbReference>
<dbReference type="RefSeq" id="WP_091648442.1">
    <property type="nucleotide sequence ID" value="NZ_FNHQ01000006.1"/>
</dbReference>
<reference evidence="3 4" key="1">
    <citation type="submission" date="2016-10" db="EMBL/GenBank/DDBJ databases">
        <authorList>
            <person name="de Groot N.N."/>
        </authorList>
    </citation>
    <scope>NUCLEOTIDE SEQUENCE [LARGE SCALE GENOMIC DNA]</scope>
    <source>
        <strain evidence="3 4">DSM 16981</strain>
    </source>
</reference>
<dbReference type="AlphaFoldDB" id="A0A1G9T2Y5"/>
<dbReference type="EMBL" id="FNHQ01000006">
    <property type="protein sequence ID" value="SDM41978.1"/>
    <property type="molecule type" value="Genomic_DNA"/>
</dbReference>
<evidence type="ECO:0000256" key="1">
    <source>
        <dbReference type="SAM" id="Phobius"/>
    </source>
</evidence>
<keyword evidence="3" id="KW-0540">Nuclease</keyword>
<keyword evidence="4" id="KW-1185">Reference proteome</keyword>
<evidence type="ECO:0000259" key="2">
    <source>
        <dbReference type="SMART" id="SM00479"/>
    </source>
</evidence>
<dbReference type="SMART" id="SM00479">
    <property type="entry name" value="EXOIII"/>
    <property type="match status" value="1"/>
</dbReference>
<dbReference type="SUPFAM" id="SSF53098">
    <property type="entry name" value="Ribonuclease H-like"/>
    <property type="match status" value="1"/>
</dbReference>
<keyword evidence="3" id="KW-0269">Exonuclease</keyword>
<feature type="transmembrane region" description="Helical" evidence="1">
    <location>
        <begin position="6"/>
        <end position="28"/>
    </location>
</feature>
<dbReference type="GO" id="GO:0003676">
    <property type="term" value="F:nucleic acid binding"/>
    <property type="evidence" value="ECO:0007669"/>
    <property type="project" value="InterPro"/>
</dbReference>
<dbReference type="STRING" id="349095.SAMN05660299_00853"/>
<gene>
    <name evidence="3" type="ORF">SAMN05660299_00853</name>
</gene>
<dbReference type="InterPro" id="IPR036397">
    <property type="entry name" value="RNaseH_sf"/>
</dbReference>
<proteinExistence type="predicted"/>
<sequence length="356" mass="41335">MDTLLHYAGMLITIAFIAAVLYSLFLTIRKRKRKKEKESEIENYVHVKVKNLHQYDIKPENGYYKYPLTPTDYTRRFPQRFTSVSLELANDQPYSICLIGFTEFENGEMKDRHYFYVQPPENNVSDTSPVSWDEVRKAYEFGEYWEAGMKNYFINHTIVAHNASYVMGCITHALKIFGIEPPRFQYIDTLEIAKKYYDFKSNQLETICDEMGIEVETHNSLSESTAIGQFLIFAKKDFPVFLPHIYYTNGSATEEEILASAISSVEREEATPKEMFAPHPATEAHLQKLLQKKYLIRGEKFGTYYATNTGLDFAEDIDKFETKKKEKVTASTVLSFEYKAKGDRVTRMSHQVNKKS</sequence>
<dbReference type="Gene3D" id="3.30.420.10">
    <property type="entry name" value="Ribonuclease H-like superfamily/Ribonuclease H"/>
    <property type="match status" value="1"/>
</dbReference>
<dbReference type="Proteomes" id="UP000199309">
    <property type="component" value="Unassembled WGS sequence"/>
</dbReference>
<dbReference type="Pfam" id="PF00929">
    <property type="entry name" value="RNase_T"/>
    <property type="match status" value="1"/>
</dbReference>
<accession>A0A1G9T2Y5</accession>
<keyword evidence="1" id="KW-0812">Transmembrane</keyword>
<evidence type="ECO:0000313" key="4">
    <source>
        <dbReference type="Proteomes" id="UP000199309"/>
    </source>
</evidence>